<dbReference type="EMBL" id="ML119711">
    <property type="protein sequence ID" value="RPA78480.1"/>
    <property type="molecule type" value="Genomic_DNA"/>
</dbReference>
<keyword evidence="4" id="KW-1185">Reference proteome</keyword>
<gene>
    <name evidence="3" type="ORF">BJ508DRAFT_378328</name>
</gene>
<keyword evidence="2" id="KW-0812">Transmembrane</keyword>
<proteinExistence type="predicted"/>
<organism evidence="3 4">
    <name type="scientific">Ascobolus immersus RN42</name>
    <dbReference type="NCBI Taxonomy" id="1160509"/>
    <lineage>
        <taxon>Eukaryota</taxon>
        <taxon>Fungi</taxon>
        <taxon>Dikarya</taxon>
        <taxon>Ascomycota</taxon>
        <taxon>Pezizomycotina</taxon>
        <taxon>Pezizomycetes</taxon>
        <taxon>Pezizales</taxon>
        <taxon>Ascobolaceae</taxon>
        <taxon>Ascobolus</taxon>
    </lineage>
</organism>
<dbReference type="Proteomes" id="UP000275078">
    <property type="component" value="Unassembled WGS sequence"/>
</dbReference>
<feature type="region of interest" description="Disordered" evidence="1">
    <location>
        <begin position="1"/>
        <end position="37"/>
    </location>
</feature>
<dbReference type="AlphaFoldDB" id="A0A3N4I304"/>
<evidence type="ECO:0000256" key="1">
    <source>
        <dbReference type="SAM" id="MobiDB-lite"/>
    </source>
</evidence>
<reference evidence="3 4" key="1">
    <citation type="journal article" date="2018" name="Nat. Ecol. Evol.">
        <title>Pezizomycetes genomes reveal the molecular basis of ectomycorrhizal truffle lifestyle.</title>
        <authorList>
            <person name="Murat C."/>
            <person name="Payen T."/>
            <person name="Noel B."/>
            <person name="Kuo A."/>
            <person name="Morin E."/>
            <person name="Chen J."/>
            <person name="Kohler A."/>
            <person name="Krizsan K."/>
            <person name="Balestrini R."/>
            <person name="Da Silva C."/>
            <person name="Montanini B."/>
            <person name="Hainaut M."/>
            <person name="Levati E."/>
            <person name="Barry K.W."/>
            <person name="Belfiori B."/>
            <person name="Cichocki N."/>
            <person name="Clum A."/>
            <person name="Dockter R.B."/>
            <person name="Fauchery L."/>
            <person name="Guy J."/>
            <person name="Iotti M."/>
            <person name="Le Tacon F."/>
            <person name="Lindquist E.A."/>
            <person name="Lipzen A."/>
            <person name="Malagnac F."/>
            <person name="Mello A."/>
            <person name="Molinier V."/>
            <person name="Miyauchi S."/>
            <person name="Poulain J."/>
            <person name="Riccioni C."/>
            <person name="Rubini A."/>
            <person name="Sitrit Y."/>
            <person name="Splivallo R."/>
            <person name="Traeger S."/>
            <person name="Wang M."/>
            <person name="Zifcakova L."/>
            <person name="Wipf D."/>
            <person name="Zambonelli A."/>
            <person name="Paolocci F."/>
            <person name="Nowrousian M."/>
            <person name="Ottonello S."/>
            <person name="Baldrian P."/>
            <person name="Spatafora J.W."/>
            <person name="Henrissat B."/>
            <person name="Nagy L.G."/>
            <person name="Aury J.M."/>
            <person name="Wincker P."/>
            <person name="Grigoriev I.V."/>
            <person name="Bonfante P."/>
            <person name="Martin F.M."/>
        </authorList>
    </citation>
    <scope>NUCLEOTIDE SEQUENCE [LARGE SCALE GENOMIC DNA]</scope>
    <source>
        <strain evidence="3 4">RN42</strain>
    </source>
</reference>
<evidence type="ECO:0000313" key="4">
    <source>
        <dbReference type="Proteomes" id="UP000275078"/>
    </source>
</evidence>
<accession>A0A3N4I304</accession>
<protein>
    <submittedName>
        <fullName evidence="3">Uncharacterized protein</fullName>
    </submittedName>
</protein>
<keyword evidence="2" id="KW-1133">Transmembrane helix</keyword>
<sequence>MPTSSINVNITSTTAADAAQPSVDTPESGRESRIYHPLIDSTYRSPSGVEISPSRIYVGNWSTVYPPESPPSPPPTQQKPLPPLPTKPCRFSIYLNETIIFYDNESTRLNLSLTECNRRRGFITIFLAHVFRALEVAVPLDQALKETWRSALQRLNRNITINLAAFPGPPLRGTVDYERSAEMLNRRGEDALVEEVIEVLKAKDWFDMNHEDIEKLRVLRKEHDGELKRVRYERKGLVDVGPLEPLRKFNPDGGVGKEGQIPADAEAKQEDEENDGNEKNKETNDSDEGKKDSDDKGDEEQNNDREKFYQLGAEIKETGMNFLYGFAIATAGLPVGLSGLLIVRF</sequence>
<feature type="region of interest" description="Disordered" evidence="1">
    <location>
        <begin position="243"/>
        <end position="307"/>
    </location>
</feature>
<feature type="compositionally biased region" description="Low complexity" evidence="1">
    <location>
        <begin position="1"/>
        <end position="14"/>
    </location>
</feature>
<evidence type="ECO:0000256" key="2">
    <source>
        <dbReference type="SAM" id="Phobius"/>
    </source>
</evidence>
<name>A0A3N4I304_ASCIM</name>
<feature type="transmembrane region" description="Helical" evidence="2">
    <location>
        <begin position="322"/>
        <end position="343"/>
    </location>
</feature>
<keyword evidence="2" id="KW-0472">Membrane</keyword>
<feature type="compositionally biased region" description="Basic and acidic residues" evidence="1">
    <location>
        <begin position="276"/>
        <end position="294"/>
    </location>
</feature>
<evidence type="ECO:0000313" key="3">
    <source>
        <dbReference type="EMBL" id="RPA78480.1"/>
    </source>
</evidence>